<dbReference type="Proteomes" id="UP000053750">
    <property type="component" value="Unassembled WGS sequence"/>
</dbReference>
<evidence type="ECO:0000313" key="2">
    <source>
        <dbReference type="EMBL" id="EXX87609.1"/>
    </source>
</evidence>
<reference evidence="2 3" key="1">
    <citation type="submission" date="2014-02" db="EMBL/GenBank/DDBJ databases">
        <title>Genome sequence of Paenibacillus darwinianus reveals adaptive mechanisms for survival in Antarctic soils.</title>
        <authorList>
            <person name="Dsouza M."/>
            <person name="Taylor M.W."/>
            <person name="Turner S.J."/>
            <person name="Aislabie J."/>
        </authorList>
    </citation>
    <scope>NUCLEOTIDE SEQUENCE [LARGE SCALE GENOMIC DNA]</scope>
    <source>
        <strain evidence="2 3">CE1</strain>
    </source>
</reference>
<feature type="region of interest" description="Disordered" evidence="1">
    <location>
        <begin position="31"/>
        <end position="57"/>
    </location>
</feature>
<evidence type="ECO:0000313" key="3">
    <source>
        <dbReference type="Proteomes" id="UP000053750"/>
    </source>
</evidence>
<proteinExistence type="predicted"/>
<comment type="caution">
    <text evidence="2">The sequence shown here is derived from an EMBL/GenBank/DDBJ whole genome shotgun (WGS) entry which is preliminary data.</text>
</comment>
<organism evidence="2 3">
    <name type="scientific">Paenibacillus darwinianus</name>
    <dbReference type="NCBI Taxonomy" id="1380763"/>
    <lineage>
        <taxon>Bacteria</taxon>
        <taxon>Bacillati</taxon>
        <taxon>Bacillota</taxon>
        <taxon>Bacilli</taxon>
        <taxon>Bacillales</taxon>
        <taxon>Paenibacillaceae</taxon>
        <taxon>Paenibacillus</taxon>
    </lineage>
</organism>
<name>A0A9W5S1E7_9BACL</name>
<keyword evidence="3" id="KW-1185">Reference proteome</keyword>
<protein>
    <submittedName>
        <fullName evidence="2">Uncharacterized protein</fullName>
    </submittedName>
</protein>
<evidence type="ECO:0000256" key="1">
    <source>
        <dbReference type="SAM" id="MobiDB-lite"/>
    </source>
</evidence>
<accession>A0A9W5S1E7</accession>
<dbReference type="EMBL" id="JFHU01000151">
    <property type="protein sequence ID" value="EXX87609.1"/>
    <property type="molecule type" value="Genomic_DNA"/>
</dbReference>
<dbReference type="AlphaFoldDB" id="A0A9W5S1E7"/>
<gene>
    <name evidence="2" type="ORF">BG53_03890</name>
</gene>
<sequence length="84" mass="9581">MFVINRKRTGNFFRQGRVAYAHGATVVRRSRRSGLRVPGTKLGGGSANKNRGTPARDERAYRPNLSEWMEIYGKVFGIRVRSRQ</sequence>